<keyword evidence="3" id="KW-1185">Reference proteome</keyword>
<evidence type="ECO:0000256" key="1">
    <source>
        <dbReference type="SAM" id="MobiDB-lite"/>
    </source>
</evidence>
<dbReference type="OrthoDB" id="1752139at2759"/>
<organism evidence="2 3">
    <name type="scientific">Phytophthora megakarya</name>
    <dbReference type="NCBI Taxonomy" id="4795"/>
    <lineage>
        <taxon>Eukaryota</taxon>
        <taxon>Sar</taxon>
        <taxon>Stramenopiles</taxon>
        <taxon>Oomycota</taxon>
        <taxon>Peronosporomycetes</taxon>
        <taxon>Peronosporales</taxon>
        <taxon>Peronosporaceae</taxon>
        <taxon>Phytophthora</taxon>
    </lineage>
</organism>
<accession>A0A225VBK4</accession>
<feature type="compositionally biased region" description="Low complexity" evidence="1">
    <location>
        <begin position="237"/>
        <end position="258"/>
    </location>
</feature>
<feature type="region of interest" description="Disordered" evidence="1">
    <location>
        <begin position="592"/>
        <end position="629"/>
    </location>
</feature>
<dbReference type="PANTHER" id="PTHR37984:SF5">
    <property type="entry name" value="PROTEIN NYNRIN-LIKE"/>
    <property type="match status" value="1"/>
</dbReference>
<dbReference type="InterPro" id="IPR043502">
    <property type="entry name" value="DNA/RNA_pol_sf"/>
</dbReference>
<evidence type="ECO:0000313" key="3">
    <source>
        <dbReference type="Proteomes" id="UP000198211"/>
    </source>
</evidence>
<name>A0A225VBK4_9STRA</name>
<feature type="compositionally biased region" description="Basic and acidic residues" evidence="1">
    <location>
        <begin position="551"/>
        <end position="575"/>
    </location>
</feature>
<dbReference type="InterPro" id="IPR050951">
    <property type="entry name" value="Retrovirus_Pol_polyprotein"/>
</dbReference>
<dbReference type="AlphaFoldDB" id="A0A225VBK4"/>
<feature type="region of interest" description="Disordered" evidence="1">
    <location>
        <begin position="490"/>
        <end position="578"/>
    </location>
</feature>
<comment type="caution">
    <text evidence="2">The sequence shown here is derived from an EMBL/GenBank/DDBJ whole genome shotgun (WGS) entry which is preliminary data.</text>
</comment>
<dbReference type="SUPFAM" id="SSF56672">
    <property type="entry name" value="DNA/RNA polymerases"/>
    <property type="match status" value="1"/>
</dbReference>
<gene>
    <name evidence="2" type="ORF">PHMEG_00026691</name>
</gene>
<protein>
    <recommendedName>
        <fullName evidence="4">CCHC-type domain-containing protein</fullName>
    </recommendedName>
</protein>
<reference evidence="3" key="1">
    <citation type="submission" date="2017-03" db="EMBL/GenBank/DDBJ databases">
        <title>Phytopthora megakarya and P. palmivora, two closely related causual agents of cacao black pod achieved similar genome size and gene model numbers by different mechanisms.</title>
        <authorList>
            <person name="Ali S."/>
            <person name="Shao J."/>
            <person name="Larry D.J."/>
            <person name="Kronmiller B."/>
            <person name="Shen D."/>
            <person name="Strem M.D."/>
            <person name="Melnick R.L."/>
            <person name="Guiltinan M.J."/>
            <person name="Tyler B.M."/>
            <person name="Meinhardt L.W."/>
            <person name="Bailey B.A."/>
        </authorList>
    </citation>
    <scope>NUCLEOTIDE SEQUENCE [LARGE SCALE GENOMIC DNA]</scope>
    <source>
        <strain evidence="3">zdho120</strain>
    </source>
</reference>
<feature type="region of interest" description="Disordered" evidence="1">
    <location>
        <begin position="280"/>
        <end position="324"/>
    </location>
</feature>
<dbReference type="PANTHER" id="PTHR37984">
    <property type="entry name" value="PROTEIN CBG26694"/>
    <property type="match status" value="1"/>
</dbReference>
<dbReference type="EMBL" id="NBNE01006571">
    <property type="protein sequence ID" value="OWZ01850.1"/>
    <property type="molecule type" value="Genomic_DNA"/>
</dbReference>
<feature type="region of interest" description="Disordered" evidence="1">
    <location>
        <begin position="224"/>
        <end position="263"/>
    </location>
</feature>
<feature type="compositionally biased region" description="Basic and acidic residues" evidence="1">
    <location>
        <begin position="295"/>
        <end position="324"/>
    </location>
</feature>
<dbReference type="Gene3D" id="3.10.10.10">
    <property type="entry name" value="HIV Type 1 Reverse Transcriptase, subunit A, domain 1"/>
    <property type="match status" value="1"/>
</dbReference>
<evidence type="ECO:0008006" key="4">
    <source>
        <dbReference type="Google" id="ProtNLM"/>
    </source>
</evidence>
<feature type="region of interest" description="Disordered" evidence="1">
    <location>
        <begin position="446"/>
        <end position="469"/>
    </location>
</feature>
<proteinExistence type="predicted"/>
<dbReference type="Proteomes" id="UP000198211">
    <property type="component" value="Unassembled WGS sequence"/>
</dbReference>
<evidence type="ECO:0000313" key="2">
    <source>
        <dbReference type="EMBL" id="OWZ01850.1"/>
    </source>
</evidence>
<sequence>MESVDTPDLDSWEYDPDDLGIPRSSGHNFGRAAVATAAISSGNPSSLIQRVRISAISDLKEFSGKDMDEDRARAWIGKVKSAFQRDQPTEEEQCLTFGDLMVGSAKNWHRQLNRTTKTKWADLLESFQTQYCGLGMSVAWQYYHARKRSEETPLDYQYRLNLAALPAKLKIKDGNPKARREHVDHYIETLGDPEMADRLTLLRLADVDELEEVLRARERAKSRQRRSAFVSKFRQKTPASAPTAPARAASEGVSGSDGSDSEGDLRRISLAAAVEKLISTGGALQNPDPARSRTKASEGSRISDRRSPGNRDHPDRDRCSHCGSRKHADLDCWKRLTCETCGKGGHPTDRCLNGCWTSMRHHGRVLQPDPQMWVTRGERWVPTVTEGPGRIRYLVISNIGEEILRLDQRLDVGMILDQVKAPRSPGFVSLRSCRYREWQSLALESPVDTRSGPPELIESSAEPAVPRPSYPTSRWILRRPASDDIDRDRTLISTLESRPRAGMADATQIEAEPPDPERGCPSTPTPFPAADRYLGGVTEGGGISESMPDQATDRRDTNDIKTENLTDTKDIEPKTENQTQIQLDQVQIKLDPDEEPDAKLPICPTKGVEQRDLPAEGATATTPQDAEDDEEIYYHDSGDLSAEDLEGNLAVLPKIQISTTAKGSIEDLQVGDSGSTTPEEIERLPQIIWKKRHLLIGKGYALPPAAKGVVCDIDVGNAKPIALRTRKVPMRFREKVAGLIKGLVVAEIIRPSTSSWASPIGIVRKSNGVDIRLCIDYKFGKQPHEIGGLSYAPDQRSARRS</sequence>